<accession>A0A4D6LMX1</accession>
<evidence type="ECO:0000313" key="2">
    <source>
        <dbReference type="EMBL" id="QCD90159.1"/>
    </source>
</evidence>
<gene>
    <name evidence="2" type="ORF">DEO72_LG4g1114</name>
</gene>
<protein>
    <submittedName>
        <fullName evidence="2">Uncharacterized protein</fullName>
    </submittedName>
</protein>
<evidence type="ECO:0000313" key="3">
    <source>
        <dbReference type="Proteomes" id="UP000501690"/>
    </source>
</evidence>
<organism evidence="2 3">
    <name type="scientific">Vigna unguiculata</name>
    <name type="common">Cowpea</name>
    <dbReference type="NCBI Taxonomy" id="3917"/>
    <lineage>
        <taxon>Eukaryota</taxon>
        <taxon>Viridiplantae</taxon>
        <taxon>Streptophyta</taxon>
        <taxon>Embryophyta</taxon>
        <taxon>Tracheophyta</taxon>
        <taxon>Spermatophyta</taxon>
        <taxon>Magnoliopsida</taxon>
        <taxon>eudicotyledons</taxon>
        <taxon>Gunneridae</taxon>
        <taxon>Pentapetalae</taxon>
        <taxon>rosids</taxon>
        <taxon>fabids</taxon>
        <taxon>Fabales</taxon>
        <taxon>Fabaceae</taxon>
        <taxon>Papilionoideae</taxon>
        <taxon>50 kb inversion clade</taxon>
        <taxon>NPAAA clade</taxon>
        <taxon>indigoferoid/millettioid clade</taxon>
        <taxon>Phaseoleae</taxon>
        <taxon>Vigna</taxon>
    </lineage>
</organism>
<proteinExistence type="predicted"/>
<name>A0A4D6LMX1_VIGUN</name>
<feature type="compositionally biased region" description="Low complexity" evidence="1">
    <location>
        <begin position="29"/>
        <end position="58"/>
    </location>
</feature>
<dbReference type="EMBL" id="CP039348">
    <property type="protein sequence ID" value="QCD90159.1"/>
    <property type="molecule type" value="Genomic_DNA"/>
</dbReference>
<dbReference type="AlphaFoldDB" id="A0A4D6LMX1"/>
<reference evidence="2 3" key="1">
    <citation type="submission" date="2019-04" db="EMBL/GenBank/DDBJ databases">
        <title>An improved genome assembly and genetic linkage map for asparagus bean, Vigna unguiculata ssp. sesquipedialis.</title>
        <authorList>
            <person name="Xia Q."/>
            <person name="Zhang R."/>
            <person name="Dong Y."/>
        </authorList>
    </citation>
    <scope>NUCLEOTIDE SEQUENCE [LARGE SCALE GENOMIC DNA]</scope>
    <source>
        <tissue evidence="2">Leaf</tissue>
    </source>
</reference>
<sequence>MNPASCVSCGSCSSLDVGGKHKSSVNCNAGEAEAEPAQSPESDSSVDSSPLSDLSFDVSEPQWEDASAHFNLQKFSSYEIDWDSLRTHVF</sequence>
<evidence type="ECO:0000256" key="1">
    <source>
        <dbReference type="SAM" id="MobiDB-lite"/>
    </source>
</evidence>
<feature type="region of interest" description="Disordered" evidence="1">
    <location>
        <begin position="1"/>
        <end position="58"/>
    </location>
</feature>
<dbReference type="Proteomes" id="UP000501690">
    <property type="component" value="Linkage Group LG4"/>
</dbReference>
<keyword evidence="3" id="KW-1185">Reference proteome</keyword>